<name>A0A5J4T5G9_9EUKA</name>
<dbReference type="AlphaFoldDB" id="A0A5J4T5G9"/>
<organism evidence="1 2">
    <name type="scientific">Streblomastix strix</name>
    <dbReference type="NCBI Taxonomy" id="222440"/>
    <lineage>
        <taxon>Eukaryota</taxon>
        <taxon>Metamonada</taxon>
        <taxon>Preaxostyla</taxon>
        <taxon>Oxymonadida</taxon>
        <taxon>Streblomastigidae</taxon>
        <taxon>Streblomastix</taxon>
    </lineage>
</organism>
<dbReference type="Proteomes" id="UP000324800">
    <property type="component" value="Unassembled WGS sequence"/>
</dbReference>
<evidence type="ECO:0000313" key="2">
    <source>
        <dbReference type="Proteomes" id="UP000324800"/>
    </source>
</evidence>
<comment type="caution">
    <text evidence="1">The sequence shown here is derived from an EMBL/GenBank/DDBJ whole genome shotgun (WGS) entry which is preliminary data.</text>
</comment>
<gene>
    <name evidence="1" type="ORF">EZS28_051442</name>
</gene>
<reference evidence="1 2" key="1">
    <citation type="submission" date="2019-03" db="EMBL/GenBank/DDBJ databases">
        <title>Single cell metagenomics reveals metabolic interactions within the superorganism composed of flagellate Streblomastix strix and complex community of Bacteroidetes bacteria on its surface.</title>
        <authorList>
            <person name="Treitli S.C."/>
            <person name="Kolisko M."/>
            <person name="Husnik F."/>
            <person name="Keeling P."/>
            <person name="Hampl V."/>
        </authorList>
    </citation>
    <scope>NUCLEOTIDE SEQUENCE [LARGE SCALE GENOMIC DNA]</scope>
    <source>
        <strain evidence="1">ST1C</strain>
    </source>
</reference>
<protein>
    <submittedName>
        <fullName evidence="1">Uncharacterized protein</fullName>
    </submittedName>
</protein>
<accession>A0A5J4T5G9</accession>
<dbReference type="EMBL" id="SNRW01038887">
    <property type="protein sequence ID" value="KAA6353031.1"/>
    <property type="molecule type" value="Genomic_DNA"/>
</dbReference>
<evidence type="ECO:0000313" key="1">
    <source>
        <dbReference type="EMBL" id="KAA6353031.1"/>
    </source>
</evidence>
<sequence length="135" mass="15579">MDECVIMVSEIDDYFSIKQVEECYFYEDDEYEFIEGGDIEGDQQEEQEGVLDEDLIDGEGESECCDYDYQFFFNSNDGEEVDQIYGDLDSYESGDYTLDNVDAAVTGDTYELVLEDYKSVFCYVGERINEGVIEN</sequence>
<proteinExistence type="predicted"/>